<dbReference type="PANTHER" id="PTHR33121:SF79">
    <property type="entry name" value="CYCLIC DI-GMP PHOSPHODIESTERASE PDED-RELATED"/>
    <property type="match status" value="1"/>
</dbReference>
<dbReference type="SUPFAM" id="SSF55073">
    <property type="entry name" value="Nucleotide cyclase"/>
    <property type="match status" value="1"/>
</dbReference>
<dbReference type="PROSITE" id="PS50887">
    <property type="entry name" value="GGDEF"/>
    <property type="match status" value="1"/>
</dbReference>
<dbReference type="SUPFAM" id="SSF141868">
    <property type="entry name" value="EAL domain-like"/>
    <property type="match status" value="1"/>
</dbReference>
<keyword evidence="2" id="KW-1185">Reference proteome</keyword>
<dbReference type="KEGG" id="manr:MPAN_011430"/>
<evidence type="ECO:0008006" key="3">
    <source>
        <dbReference type="Google" id="ProtNLM"/>
    </source>
</evidence>
<proteinExistence type="predicted"/>
<dbReference type="InterPro" id="IPR029787">
    <property type="entry name" value="Nucleotide_cyclase"/>
</dbReference>
<name>A0A7U9TH30_9MOLU</name>
<dbReference type="Gene3D" id="3.20.20.450">
    <property type="entry name" value="EAL domain"/>
    <property type="match status" value="1"/>
</dbReference>
<gene>
    <name evidence="1" type="ORF">MPAN_011430</name>
</gene>
<dbReference type="GO" id="GO:0071111">
    <property type="term" value="F:cyclic-guanylate-specific phosphodiesterase activity"/>
    <property type="evidence" value="ECO:0007669"/>
    <property type="project" value="InterPro"/>
</dbReference>
<evidence type="ECO:0000313" key="1">
    <source>
        <dbReference type="EMBL" id="BCR36250.1"/>
    </source>
</evidence>
<dbReference type="CDD" id="cd01948">
    <property type="entry name" value="EAL"/>
    <property type="match status" value="1"/>
</dbReference>
<evidence type="ECO:0000313" key="2">
    <source>
        <dbReference type="Proteomes" id="UP000620133"/>
    </source>
</evidence>
<dbReference type="InterPro" id="IPR043128">
    <property type="entry name" value="Rev_trsase/Diguanyl_cyclase"/>
</dbReference>
<reference evidence="1" key="1">
    <citation type="submission" date="2021-01" db="EMBL/GenBank/DDBJ databases">
        <title>Draft genome sequence of Acholeplasmataceae bacterium strain Mahy22.</title>
        <authorList>
            <person name="Watanabe M."/>
            <person name="Kojima H."/>
            <person name="Fukui M."/>
        </authorList>
    </citation>
    <scope>NUCLEOTIDE SEQUENCE</scope>
    <source>
        <strain evidence="1">Mahy22</strain>
    </source>
</reference>
<dbReference type="PROSITE" id="PS50883">
    <property type="entry name" value="EAL"/>
    <property type="match status" value="1"/>
</dbReference>
<dbReference type="InterPro" id="IPR035919">
    <property type="entry name" value="EAL_sf"/>
</dbReference>
<dbReference type="AlphaFoldDB" id="A0A7U9TH30"/>
<accession>A0A7U9TH30</accession>
<dbReference type="InterPro" id="IPR050706">
    <property type="entry name" value="Cyclic-di-GMP_PDE-like"/>
</dbReference>
<dbReference type="Pfam" id="PF00563">
    <property type="entry name" value="EAL"/>
    <property type="match status" value="1"/>
</dbReference>
<dbReference type="SMART" id="SM00267">
    <property type="entry name" value="GGDEF"/>
    <property type="match status" value="1"/>
</dbReference>
<dbReference type="Pfam" id="PF00990">
    <property type="entry name" value="GGDEF"/>
    <property type="match status" value="1"/>
</dbReference>
<sequence>MKRYTWKLGIAFVISYIILMVVVVFAYTQISQNFIMNQAEDQLTESGEVVSKQIELQLTYDYANFENLVTGFIEDSLDPLVELDNRSDTITILGGTYSHFGSIDIDNRQVTINDQTYDFTDNFTTYNFNQQIGFYNFKRAFGTEDMTMYGVFKVDEYVAMFELEPYMATFLTAEKIENEYVFMGEENTIYVSSTLNPDEILFYNYLREAGYSEDHIDTIKEVVVNHESGIFSLNFLDQNSILSFVPVFSDLTPATYYLVQIYEETTVINSLTYLSTTLWALFAVIFVLFSITIIVIYKILEEKIHDIENARLSLYYAKPYIIKVKKSGKIRSYNRAFNQLLGDTDTYSNIADFVIKESFEETSVVERLHRQKAFTMILEIMDKAVYIRFIVTRSTGGYILVGDDITHIEGKFDEFEKLALFNPVTNLPNQNVLISDLDKVFQDQEILEQFNVIVTFDIVAFSKISLVLGEESGDRFLQFIAELAKESLENYPAKLYNLRVDQFAILFTNLESYQWINTWVDLFLNKLDKPITMDRNFLNVDVKIGIFNIESQKYEILTSEICLENAKLALNHAKESSTKPSFLYDVSLSLVASREQRMELDLANAITNQEFQMALQAQYSNVEERIIGFEALIRWTNPKYSAESPLKFIQMAEHNNMIVDIGRIALHETFLIAKELEPYNVHISINVSPVQMLQAGFVNEVISIFEQYDLKPGSISLEITETFLIDSFELVINKLNIFKRHGFNIHLDDFGTGYSSLQYLRDLPINTIKIDKAFIDDVETDAHSRAIVTMISNLAKNIDLDVIAEGVETERQNNIVFKAGCNVIQGYLIGPPVPKEVAIKLIEDYNINKTKKIHVIKTKTREAKR</sequence>
<dbReference type="RefSeq" id="WP_176238928.1">
    <property type="nucleotide sequence ID" value="NZ_AP024412.1"/>
</dbReference>
<organism evidence="1 2">
    <name type="scientific">Mariniplasma anaerobium</name>
    <dbReference type="NCBI Taxonomy" id="2735436"/>
    <lineage>
        <taxon>Bacteria</taxon>
        <taxon>Bacillati</taxon>
        <taxon>Mycoplasmatota</taxon>
        <taxon>Mollicutes</taxon>
        <taxon>Acholeplasmatales</taxon>
        <taxon>Acholeplasmataceae</taxon>
        <taxon>Mariniplasma</taxon>
    </lineage>
</organism>
<dbReference type="InterPro" id="IPR001633">
    <property type="entry name" value="EAL_dom"/>
</dbReference>
<dbReference type="Proteomes" id="UP000620133">
    <property type="component" value="Chromosome"/>
</dbReference>
<dbReference type="Gene3D" id="3.30.70.270">
    <property type="match status" value="1"/>
</dbReference>
<dbReference type="SMART" id="SM00052">
    <property type="entry name" value="EAL"/>
    <property type="match status" value="1"/>
</dbReference>
<protein>
    <recommendedName>
        <fullName evidence="3">EAL domain-containing protein</fullName>
    </recommendedName>
</protein>
<dbReference type="PANTHER" id="PTHR33121">
    <property type="entry name" value="CYCLIC DI-GMP PHOSPHODIESTERASE PDEF"/>
    <property type="match status" value="1"/>
</dbReference>
<dbReference type="InterPro" id="IPR000160">
    <property type="entry name" value="GGDEF_dom"/>
</dbReference>
<dbReference type="EMBL" id="AP024412">
    <property type="protein sequence ID" value="BCR36250.1"/>
    <property type="molecule type" value="Genomic_DNA"/>
</dbReference>